<sequence length="197" mass="19605">MSIRFAAAVFLVAVSASPAFAHLDPAEHGSFAAGFTHPVFGLDHVLAMIAVGLWAALVGGRAIWLLPTVFVGAMLSGFALSLAGVPIPYVEPVILASVIILGLIVAAAVNLPNWLSVALVAIFGLCHGHAHGGEMGNAGWLGYAAGFALATVILHAAGVLIGHGANVAAGRDGPVAKTIIRAIGAATAAGGVLLVVS</sequence>
<feature type="transmembrane region" description="Helical" evidence="1">
    <location>
        <begin position="138"/>
        <end position="158"/>
    </location>
</feature>
<dbReference type="Pfam" id="PF04955">
    <property type="entry name" value="HupE_UreJ"/>
    <property type="match status" value="1"/>
</dbReference>
<dbReference type="Proteomes" id="UP000053235">
    <property type="component" value="Unassembled WGS sequence"/>
</dbReference>
<evidence type="ECO:0000256" key="2">
    <source>
        <dbReference type="SAM" id="SignalP"/>
    </source>
</evidence>
<reference evidence="4" key="1">
    <citation type="submission" date="2015-07" db="EMBL/GenBank/DDBJ databases">
        <authorList>
            <person name="Rodrigo-Torres Lidia"/>
            <person name="Arahal R.David."/>
        </authorList>
    </citation>
    <scope>NUCLEOTIDE SEQUENCE [LARGE SCALE GENOMIC DNA]</scope>
    <source>
        <strain evidence="4">CECT 5112</strain>
    </source>
</reference>
<feature type="transmembrane region" description="Helical" evidence="1">
    <location>
        <begin position="64"/>
        <end position="87"/>
    </location>
</feature>
<feature type="transmembrane region" description="Helical" evidence="1">
    <location>
        <begin position="37"/>
        <end position="57"/>
    </location>
</feature>
<dbReference type="EMBL" id="CXWD01000008">
    <property type="protein sequence ID" value="CTQ70298.1"/>
    <property type="molecule type" value="Genomic_DNA"/>
</dbReference>
<gene>
    <name evidence="3" type="ORF">LAX5112_02455</name>
</gene>
<organism evidence="3 4">
    <name type="scientific">Roseibium alexandrii</name>
    <dbReference type="NCBI Taxonomy" id="388408"/>
    <lineage>
        <taxon>Bacteria</taxon>
        <taxon>Pseudomonadati</taxon>
        <taxon>Pseudomonadota</taxon>
        <taxon>Alphaproteobacteria</taxon>
        <taxon>Hyphomicrobiales</taxon>
        <taxon>Stappiaceae</taxon>
        <taxon>Roseibium</taxon>
    </lineage>
</organism>
<feature type="transmembrane region" description="Helical" evidence="1">
    <location>
        <begin position="93"/>
        <end position="126"/>
    </location>
</feature>
<keyword evidence="1" id="KW-0812">Transmembrane</keyword>
<feature type="transmembrane region" description="Helical" evidence="1">
    <location>
        <begin position="178"/>
        <end position="196"/>
    </location>
</feature>
<dbReference type="OrthoDB" id="9808192at2"/>
<keyword evidence="1" id="KW-0472">Membrane</keyword>
<protein>
    <submittedName>
        <fullName evidence="3">HupE / UreJ protein</fullName>
    </submittedName>
</protein>
<dbReference type="PIRSF" id="PIRSF016919">
    <property type="entry name" value="HupE_UreJ"/>
    <property type="match status" value="1"/>
</dbReference>
<feature type="chain" id="PRO_5005809099" evidence="2">
    <location>
        <begin position="22"/>
        <end position="197"/>
    </location>
</feature>
<dbReference type="AlphaFoldDB" id="A0A0M7A5D7"/>
<accession>A0A0M7A5D7</accession>
<dbReference type="STRING" id="388408.LAX5112_02455"/>
<proteinExistence type="predicted"/>
<evidence type="ECO:0000313" key="4">
    <source>
        <dbReference type="Proteomes" id="UP000053235"/>
    </source>
</evidence>
<evidence type="ECO:0000313" key="3">
    <source>
        <dbReference type="EMBL" id="CTQ70298.1"/>
    </source>
</evidence>
<dbReference type="RefSeq" id="WP_055672051.1">
    <property type="nucleotide sequence ID" value="NZ_CXWD01000008.1"/>
</dbReference>
<dbReference type="InterPro" id="IPR007038">
    <property type="entry name" value="HupE_UreJ"/>
</dbReference>
<feature type="signal peptide" evidence="2">
    <location>
        <begin position="1"/>
        <end position="21"/>
    </location>
</feature>
<evidence type="ECO:0000256" key="1">
    <source>
        <dbReference type="SAM" id="Phobius"/>
    </source>
</evidence>
<keyword evidence="2" id="KW-0732">Signal</keyword>
<name>A0A0M7A5D7_9HYPH</name>
<keyword evidence="4" id="KW-1185">Reference proteome</keyword>
<keyword evidence="1" id="KW-1133">Transmembrane helix</keyword>